<feature type="domain" description="F-box" evidence="3">
    <location>
        <begin position="23"/>
        <end position="70"/>
    </location>
</feature>
<dbReference type="InterPro" id="IPR001810">
    <property type="entry name" value="F-box_dom"/>
</dbReference>
<dbReference type="SUPFAM" id="SSF81383">
    <property type="entry name" value="F-box domain"/>
    <property type="match status" value="1"/>
</dbReference>
<sequence length="259" mass="30089">MASSQSFGSGNNESSASGPSTSLPQVFPVPLEILEEIFLHLPPHQVVGVCRSVCRQWREVSDSESLWKERCRREGYRPRDPSKMTKNWGLFYFLCKKRRNLLKNPKAEHGMTDWQILGDGDRWCVEEVRVPHPNETVQKNFVTTYGMCMKSQLIDLEEEGYNPSLMDRFQPEIRIYDWYAPRRDCGSKYEICVTLLNKKKEACQDVCSQDNLLRFVGQSELDSDYPCIPELWARSEVHQLYTWRQGQAALGTMVQDSRH</sequence>
<dbReference type="GO" id="GO:0031146">
    <property type="term" value="P:SCF-dependent proteasomal ubiquitin-dependent protein catabolic process"/>
    <property type="evidence" value="ECO:0007669"/>
    <property type="project" value="TreeGrafter"/>
</dbReference>
<dbReference type="AlphaFoldDB" id="A0AAQ4REF6"/>
<reference evidence="5 6" key="1">
    <citation type="journal article" date="2021" name="G3 (Bethesda)">
        <title>Improved contiguity of the threespine stickleback genome using long-read sequencing.</title>
        <authorList>
            <person name="Nath S."/>
            <person name="Shaw D.E."/>
            <person name="White M.A."/>
        </authorList>
    </citation>
    <scope>NUCLEOTIDE SEQUENCE [LARGE SCALE GENOMIC DNA]</scope>
    <source>
        <strain evidence="5 6">Lake Benthic</strain>
    </source>
</reference>
<dbReference type="InterPro" id="IPR007397">
    <property type="entry name" value="F-box-assoc_dom"/>
</dbReference>
<dbReference type="GeneTree" id="ENSGT00940000159408"/>
<keyword evidence="6" id="KW-1185">Reference proteome</keyword>
<dbReference type="FunFam" id="2.60.120.260:FF:000012">
    <property type="entry name" value="F-box only protein 2"/>
    <property type="match status" value="1"/>
</dbReference>
<evidence type="ECO:0000259" key="4">
    <source>
        <dbReference type="PROSITE" id="PS51114"/>
    </source>
</evidence>
<reference evidence="5" key="2">
    <citation type="submission" date="2025-08" db="UniProtKB">
        <authorList>
            <consortium name="Ensembl"/>
        </authorList>
    </citation>
    <scope>IDENTIFICATION</scope>
</reference>
<dbReference type="SUPFAM" id="SSF49785">
    <property type="entry name" value="Galactose-binding domain-like"/>
    <property type="match status" value="1"/>
</dbReference>
<dbReference type="Pfam" id="PF04300">
    <property type="entry name" value="FBA"/>
    <property type="match status" value="1"/>
</dbReference>
<name>A0AAQ4REF6_GASAC</name>
<dbReference type="SMART" id="SM01198">
    <property type="entry name" value="FBA"/>
    <property type="match status" value="1"/>
</dbReference>
<dbReference type="PROSITE" id="PS51114">
    <property type="entry name" value="FBA"/>
    <property type="match status" value="1"/>
</dbReference>
<dbReference type="GO" id="GO:0036503">
    <property type="term" value="P:ERAD pathway"/>
    <property type="evidence" value="ECO:0007669"/>
    <property type="project" value="TreeGrafter"/>
</dbReference>
<dbReference type="InterPro" id="IPR008979">
    <property type="entry name" value="Galactose-bd-like_sf"/>
</dbReference>
<dbReference type="Pfam" id="PF12937">
    <property type="entry name" value="F-box-like"/>
    <property type="match status" value="1"/>
</dbReference>
<dbReference type="PANTHER" id="PTHR12125:SF12">
    <property type="entry name" value="F-BOX ONLY PROTEIN 6"/>
    <property type="match status" value="1"/>
</dbReference>
<evidence type="ECO:0000313" key="5">
    <source>
        <dbReference type="Ensembl" id="ENSGACP00000060521.1"/>
    </source>
</evidence>
<dbReference type="FunFam" id="1.20.1280.50:FF:000002">
    <property type="entry name" value="F-box only protein 44"/>
    <property type="match status" value="1"/>
</dbReference>
<dbReference type="Ensembl" id="ENSGACT00000061614.1">
    <property type="protein sequence ID" value="ENSGACP00000060521.1"/>
    <property type="gene ID" value="ENSGACG00000012439.2"/>
</dbReference>
<evidence type="ECO:0000256" key="1">
    <source>
        <dbReference type="ARBA" id="ARBA00022786"/>
    </source>
</evidence>
<dbReference type="Proteomes" id="UP000007635">
    <property type="component" value="Chromosome XII"/>
</dbReference>
<dbReference type="SMART" id="SM00256">
    <property type="entry name" value="FBOX"/>
    <property type="match status" value="1"/>
</dbReference>
<dbReference type="GO" id="GO:0061630">
    <property type="term" value="F:ubiquitin protein ligase activity"/>
    <property type="evidence" value="ECO:0007669"/>
    <property type="project" value="TreeGrafter"/>
</dbReference>
<evidence type="ECO:0000313" key="6">
    <source>
        <dbReference type="Proteomes" id="UP000007635"/>
    </source>
</evidence>
<accession>A0AAQ4REF6</accession>
<dbReference type="GO" id="GO:0006516">
    <property type="term" value="P:glycoprotein catabolic process"/>
    <property type="evidence" value="ECO:0007669"/>
    <property type="project" value="TreeGrafter"/>
</dbReference>
<dbReference type="PROSITE" id="PS50181">
    <property type="entry name" value="FBOX"/>
    <property type="match status" value="1"/>
</dbReference>
<dbReference type="InterPro" id="IPR039752">
    <property type="entry name" value="F-box_only"/>
</dbReference>
<dbReference type="GO" id="GO:0019005">
    <property type="term" value="C:SCF ubiquitin ligase complex"/>
    <property type="evidence" value="ECO:0007669"/>
    <property type="project" value="TreeGrafter"/>
</dbReference>
<evidence type="ECO:0000259" key="3">
    <source>
        <dbReference type="PROSITE" id="PS50181"/>
    </source>
</evidence>
<keyword evidence="1" id="KW-0833">Ubl conjugation pathway</keyword>
<evidence type="ECO:0000256" key="2">
    <source>
        <dbReference type="SAM" id="MobiDB-lite"/>
    </source>
</evidence>
<dbReference type="InterPro" id="IPR036047">
    <property type="entry name" value="F-box-like_dom_sf"/>
</dbReference>
<feature type="region of interest" description="Disordered" evidence="2">
    <location>
        <begin position="1"/>
        <end position="21"/>
    </location>
</feature>
<protein>
    <submittedName>
        <fullName evidence="5">Uncharacterized protein</fullName>
    </submittedName>
</protein>
<proteinExistence type="predicted"/>
<feature type="domain" description="FBA" evidence="4">
    <location>
        <begin position="91"/>
        <end position="259"/>
    </location>
</feature>
<dbReference type="GO" id="GO:0005737">
    <property type="term" value="C:cytoplasm"/>
    <property type="evidence" value="ECO:0007669"/>
    <property type="project" value="UniProtKB-ARBA"/>
</dbReference>
<dbReference type="Gene3D" id="1.20.1280.50">
    <property type="match status" value="1"/>
</dbReference>
<dbReference type="Gene3D" id="2.60.120.260">
    <property type="entry name" value="Galactose-binding domain-like"/>
    <property type="match status" value="1"/>
</dbReference>
<dbReference type="PANTHER" id="PTHR12125">
    <property type="entry name" value="F-BOX ONLY PROTEIN 6-LIKE PROTEIN"/>
    <property type="match status" value="1"/>
</dbReference>
<reference evidence="5" key="3">
    <citation type="submission" date="2025-09" db="UniProtKB">
        <authorList>
            <consortium name="Ensembl"/>
        </authorList>
    </citation>
    <scope>IDENTIFICATION</scope>
</reference>
<organism evidence="5 6">
    <name type="scientific">Gasterosteus aculeatus aculeatus</name>
    <name type="common">three-spined stickleback</name>
    <dbReference type="NCBI Taxonomy" id="481459"/>
    <lineage>
        <taxon>Eukaryota</taxon>
        <taxon>Metazoa</taxon>
        <taxon>Chordata</taxon>
        <taxon>Craniata</taxon>
        <taxon>Vertebrata</taxon>
        <taxon>Euteleostomi</taxon>
        <taxon>Actinopterygii</taxon>
        <taxon>Neopterygii</taxon>
        <taxon>Teleostei</taxon>
        <taxon>Neoteleostei</taxon>
        <taxon>Acanthomorphata</taxon>
        <taxon>Eupercaria</taxon>
        <taxon>Perciformes</taxon>
        <taxon>Cottioidei</taxon>
        <taxon>Gasterosteales</taxon>
        <taxon>Gasterosteidae</taxon>
        <taxon>Gasterosteus</taxon>
    </lineage>
</organism>